<evidence type="ECO:0000313" key="2">
    <source>
        <dbReference type="EMBL" id="KAJ1354639.1"/>
    </source>
</evidence>
<dbReference type="GO" id="GO:0090141">
    <property type="term" value="P:positive regulation of mitochondrial fission"/>
    <property type="evidence" value="ECO:0007669"/>
    <property type="project" value="UniProtKB-UniRule"/>
</dbReference>
<evidence type="ECO:0000313" key="3">
    <source>
        <dbReference type="Proteomes" id="UP001196413"/>
    </source>
</evidence>
<keyword evidence="1" id="KW-1133">Transmembrane helix</keyword>
<keyword evidence="1" id="KW-0576">Peroxisome</keyword>
<organism evidence="2 3">
    <name type="scientific">Parelaphostrongylus tenuis</name>
    <name type="common">Meningeal worm</name>
    <dbReference type="NCBI Taxonomy" id="148309"/>
    <lineage>
        <taxon>Eukaryota</taxon>
        <taxon>Metazoa</taxon>
        <taxon>Ecdysozoa</taxon>
        <taxon>Nematoda</taxon>
        <taxon>Chromadorea</taxon>
        <taxon>Rhabditida</taxon>
        <taxon>Rhabditina</taxon>
        <taxon>Rhabditomorpha</taxon>
        <taxon>Strongyloidea</taxon>
        <taxon>Metastrongylidae</taxon>
        <taxon>Parelaphostrongylus</taxon>
    </lineage>
</organism>
<gene>
    <name evidence="2" type="ORF">KIN20_011632</name>
</gene>
<feature type="transmembrane region" description="Helical" evidence="1">
    <location>
        <begin position="115"/>
        <end position="132"/>
    </location>
</feature>
<proteinExistence type="inferred from homology"/>
<accession>A0AAD5QM80</accession>
<sequence length="134" mass="15475">MVEAIRESLCTKAALKPERYSCGIGNRFLLSRQFITEKCVWLDDLPSKITLIENPYLDRDEYPSVNDHERSKQSIAIDENPLREMKKMRRQLGGVAGRLYQLEDEIEKQNSREKLVFSAIFGAAAAVLLFLLRR</sequence>
<keyword evidence="1" id="KW-0812">Transmembrane</keyword>
<dbReference type="GO" id="GO:0090314">
    <property type="term" value="P:positive regulation of protein targeting to membrane"/>
    <property type="evidence" value="ECO:0007669"/>
    <property type="project" value="UniProtKB-UniRule"/>
</dbReference>
<keyword evidence="1" id="KW-0472">Membrane</keyword>
<comment type="function">
    <text evidence="1">Plays a role in mitochondrial and peroxisomal fission. Promotes the recruitment and association of the fission mediator dynamin-related protein 1 (DNM1L) to the mitochondrial surface.</text>
</comment>
<dbReference type="InterPro" id="IPR008518">
    <property type="entry name" value="Mff/Tango-11"/>
</dbReference>
<name>A0AAD5QM80_PARTN</name>
<dbReference type="PANTHER" id="PTHR16501">
    <property type="entry name" value="TRANSPORT AND GOLGI ORGANIZATION PROTEIN 11"/>
    <property type="match status" value="1"/>
</dbReference>
<reference evidence="2" key="1">
    <citation type="submission" date="2021-06" db="EMBL/GenBank/DDBJ databases">
        <title>Parelaphostrongylus tenuis whole genome reference sequence.</title>
        <authorList>
            <person name="Garwood T.J."/>
            <person name="Larsen P.A."/>
            <person name="Fountain-Jones N.M."/>
            <person name="Garbe J.R."/>
            <person name="Macchietto M.G."/>
            <person name="Kania S.A."/>
            <person name="Gerhold R.W."/>
            <person name="Richards J.E."/>
            <person name="Wolf T.M."/>
        </authorList>
    </citation>
    <scope>NUCLEOTIDE SEQUENCE</scope>
    <source>
        <strain evidence="2">MNPRO001-30</strain>
        <tissue evidence="2">Meninges</tissue>
    </source>
</reference>
<protein>
    <recommendedName>
        <fullName evidence="1">Mitochondrial fission factor</fullName>
    </recommendedName>
</protein>
<keyword evidence="1" id="KW-1000">Mitochondrion outer membrane</keyword>
<keyword evidence="1" id="KW-0496">Mitochondrion</keyword>
<dbReference type="GO" id="GO:0005777">
    <property type="term" value="C:peroxisome"/>
    <property type="evidence" value="ECO:0007669"/>
    <property type="project" value="UniProtKB-SubCell"/>
</dbReference>
<dbReference type="GO" id="GO:0000266">
    <property type="term" value="P:mitochondrial fission"/>
    <property type="evidence" value="ECO:0007669"/>
    <property type="project" value="UniProtKB-UniRule"/>
</dbReference>
<dbReference type="GO" id="GO:0005741">
    <property type="term" value="C:mitochondrial outer membrane"/>
    <property type="evidence" value="ECO:0007669"/>
    <property type="project" value="UniProtKB-SubCell"/>
</dbReference>
<comment type="subcellular location">
    <subcellularLocation>
        <location evidence="1">Mitochondrion outer membrane</location>
        <topology evidence="1">Single-pass type IV membrane protein</topology>
    </subcellularLocation>
    <subcellularLocation>
        <location evidence="1">Peroxisome</location>
    </subcellularLocation>
</comment>
<comment type="similarity">
    <text evidence="1">Belongs to the Tango11 family.</text>
</comment>
<dbReference type="Proteomes" id="UP001196413">
    <property type="component" value="Unassembled WGS sequence"/>
</dbReference>
<dbReference type="AlphaFoldDB" id="A0AAD5QM80"/>
<comment type="caution">
    <text evidence="2">The sequence shown here is derived from an EMBL/GenBank/DDBJ whole genome shotgun (WGS) entry which is preliminary data.</text>
</comment>
<keyword evidence="3" id="KW-1185">Reference proteome</keyword>
<evidence type="ECO:0000256" key="1">
    <source>
        <dbReference type="RuleBase" id="RU368040"/>
    </source>
</evidence>
<dbReference type="PANTHER" id="PTHR16501:SF6">
    <property type="entry name" value="TRANSPORT AND GOLGI ORGANIZATION PROTEIN 11"/>
    <property type="match status" value="1"/>
</dbReference>
<dbReference type="EMBL" id="JAHQIW010002139">
    <property type="protein sequence ID" value="KAJ1354639.1"/>
    <property type="molecule type" value="Genomic_DNA"/>
</dbReference>